<evidence type="ECO:0000256" key="2">
    <source>
        <dbReference type="ARBA" id="ARBA00023043"/>
    </source>
</evidence>
<name>A0A6S8VVM7_9STRA</name>
<keyword evidence="3" id="KW-0175">Coiled coil</keyword>
<dbReference type="InterPro" id="IPR036770">
    <property type="entry name" value="Ankyrin_rpt-contain_sf"/>
</dbReference>
<dbReference type="PANTHER" id="PTHR24153">
    <property type="entry name" value="ESPIN"/>
    <property type="match status" value="1"/>
</dbReference>
<dbReference type="AlphaFoldDB" id="A0A6S8VVM7"/>
<dbReference type="PANTHER" id="PTHR24153:SF8">
    <property type="entry name" value="FORKED, ISOFORM F"/>
    <property type="match status" value="1"/>
</dbReference>
<evidence type="ECO:0000313" key="5">
    <source>
        <dbReference type="EMBL" id="CAE0467779.1"/>
    </source>
</evidence>
<keyword evidence="1" id="KW-0677">Repeat</keyword>
<feature type="coiled-coil region" evidence="3">
    <location>
        <begin position="307"/>
        <end position="334"/>
    </location>
</feature>
<reference evidence="5" key="1">
    <citation type="submission" date="2021-01" db="EMBL/GenBank/DDBJ databases">
        <authorList>
            <person name="Corre E."/>
            <person name="Pelletier E."/>
            <person name="Niang G."/>
            <person name="Scheremetjew M."/>
            <person name="Finn R."/>
            <person name="Kale V."/>
            <person name="Holt S."/>
            <person name="Cochrane G."/>
            <person name="Meng A."/>
            <person name="Brown T."/>
            <person name="Cohen L."/>
        </authorList>
    </citation>
    <scope>NUCLEOTIDE SEQUENCE</scope>
    <source>
        <strain evidence="5">MM31A-1</strain>
    </source>
</reference>
<dbReference type="SUPFAM" id="SSF48403">
    <property type="entry name" value="Ankyrin repeat"/>
    <property type="match status" value="1"/>
</dbReference>
<feature type="compositionally biased region" description="Low complexity" evidence="4">
    <location>
        <begin position="271"/>
        <end position="288"/>
    </location>
</feature>
<dbReference type="GO" id="GO:0051017">
    <property type="term" value="P:actin filament bundle assembly"/>
    <property type="evidence" value="ECO:0007669"/>
    <property type="project" value="TreeGrafter"/>
</dbReference>
<keyword evidence="2" id="KW-0040">ANK repeat</keyword>
<evidence type="ECO:0000256" key="1">
    <source>
        <dbReference type="ARBA" id="ARBA00022737"/>
    </source>
</evidence>
<dbReference type="EMBL" id="HBIO01016414">
    <property type="protein sequence ID" value="CAE0467780.1"/>
    <property type="molecule type" value="Transcribed_RNA"/>
</dbReference>
<dbReference type="GO" id="GO:0005737">
    <property type="term" value="C:cytoplasm"/>
    <property type="evidence" value="ECO:0007669"/>
    <property type="project" value="TreeGrafter"/>
</dbReference>
<organism evidence="5">
    <name type="scientific">Chaetoceros debilis</name>
    <dbReference type="NCBI Taxonomy" id="122233"/>
    <lineage>
        <taxon>Eukaryota</taxon>
        <taxon>Sar</taxon>
        <taxon>Stramenopiles</taxon>
        <taxon>Ochrophyta</taxon>
        <taxon>Bacillariophyta</taxon>
        <taxon>Coscinodiscophyceae</taxon>
        <taxon>Chaetocerotophycidae</taxon>
        <taxon>Chaetocerotales</taxon>
        <taxon>Chaetocerotaceae</taxon>
        <taxon>Chaetoceros</taxon>
    </lineage>
</organism>
<sequence>MVLKLSGFPTYRTNQIAVKGPARDVAGGVFALNERDMDNLEVDYDNNVTDLYKYISNCQWNEALHTIASQPIEARTWVVRYHEDENKGMMWRFLPLHSACARQPPLEIIQALIQVYPEGAQSPDDQGKYALHYACGNQASTDVIEALIGAFPTAARTSDPEGKLPLHWLAISGPDEISAVEPLISASGKLYQIVDDEGWTSLDYAKMGEYPLQRKVVEAFQKYRAPATTTSNVNQPMLPMGLTRNIVANRQKQMSGLTIPPEFSSHWNTQRSTPSGSRSVRSTSTTATKGSINKTVARLNAQIVKLRAEENFKAAELEEKMVSLTEDHEEDMEETGTNTHFSIEEKRKNVEDMASKEQFINYKEGRISACDKEIYHFNDQNAKLEREITTAHEEVRMQKSILKEFELRIRTLLSKMSLMVEDQQRMSSNLASIEKDFAGAADARRRNLHALLEDEMQEAKERAELSLVYGKNRTPYGAPSPTVRAGMKQQQEIMQSCAAVLDACDYRDDIQILPNTLVRADPVRMSSLLYSPRSS</sequence>
<dbReference type="Gene3D" id="1.25.40.20">
    <property type="entry name" value="Ankyrin repeat-containing domain"/>
    <property type="match status" value="1"/>
</dbReference>
<gene>
    <name evidence="5" type="ORF">CDEB00056_LOCUS12632</name>
    <name evidence="6" type="ORF">CDEB00056_LOCUS12633</name>
</gene>
<dbReference type="InterPro" id="IPR052420">
    <property type="entry name" value="Espin/Espin-like"/>
</dbReference>
<evidence type="ECO:0000256" key="4">
    <source>
        <dbReference type="SAM" id="MobiDB-lite"/>
    </source>
</evidence>
<accession>A0A6S8VVM7</accession>
<feature type="region of interest" description="Disordered" evidence="4">
    <location>
        <begin position="257"/>
        <end position="291"/>
    </location>
</feature>
<proteinExistence type="predicted"/>
<dbReference type="GO" id="GO:0051015">
    <property type="term" value="F:actin filament binding"/>
    <property type="evidence" value="ECO:0007669"/>
    <property type="project" value="TreeGrafter"/>
</dbReference>
<evidence type="ECO:0000256" key="3">
    <source>
        <dbReference type="SAM" id="Coils"/>
    </source>
</evidence>
<protein>
    <submittedName>
        <fullName evidence="5">Uncharacterized protein</fullName>
    </submittedName>
</protein>
<evidence type="ECO:0000313" key="6">
    <source>
        <dbReference type="EMBL" id="CAE0467780.1"/>
    </source>
</evidence>
<dbReference type="EMBL" id="HBIO01016413">
    <property type="protein sequence ID" value="CAE0467779.1"/>
    <property type="molecule type" value="Transcribed_RNA"/>
</dbReference>